<proteinExistence type="predicted"/>
<dbReference type="EMBL" id="JBBXMP010000084">
    <property type="protein sequence ID" value="KAL0063276.1"/>
    <property type="molecule type" value="Genomic_DNA"/>
</dbReference>
<protein>
    <recommendedName>
        <fullName evidence="3">NAD-dependent epimerase/dehydratase</fullName>
    </recommendedName>
</protein>
<dbReference type="InterPro" id="IPR050177">
    <property type="entry name" value="Lipid_A_modif_metabolic_enz"/>
</dbReference>
<dbReference type="InterPro" id="IPR036291">
    <property type="entry name" value="NAD(P)-bd_dom_sf"/>
</dbReference>
<dbReference type="Proteomes" id="UP001437256">
    <property type="component" value="Unassembled WGS sequence"/>
</dbReference>
<organism evidence="1 2">
    <name type="scientific">Marasmius tenuissimus</name>
    <dbReference type="NCBI Taxonomy" id="585030"/>
    <lineage>
        <taxon>Eukaryota</taxon>
        <taxon>Fungi</taxon>
        <taxon>Dikarya</taxon>
        <taxon>Basidiomycota</taxon>
        <taxon>Agaricomycotina</taxon>
        <taxon>Agaricomycetes</taxon>
        <taxon>Agaricomycetidae</taxon>
        <taxon>Agaricales</taxon>
        <taxon>Marasmiineae</taxon>
        <taxon>Marasmiaceae</taxon>
        <taxon>Marasmius</taxon>
    </lineage>
</organism>
<dbReference type="SUPFAM" id="SSF51735">
    <property type="entry name" value="NAD(P)-binding Rossmann-fold domains"/>
    <property type="match status" value="1"/>
</dbReference>
<dbReference type="Gene3D" id="3.40.50.720">
    <property type="entry name" value="NAD(P)-binding Rossmann-like Domain"/>
    <property type="match status" value="1"/>
</dbReference>
<reference evidence="1 2" key="1">
    <citation type="submission" date="2024-05" db="EMBL/GenBank/DDBJ databases">
        <title>A draft genome resource for the thread blight pathogen Marasmius tenuissimus strain MS-2.</title>
        <authorList>
            <person name="Yulfo-Soto G.E."/>
            <person name="Baruah I.K."/>
            <person name="Amoako-Attah I."/>
            <person name="Bukari Y."/>
            <person name="Meinhardt L.W."/>
            <person name="Bailey B.A."/>
            <person name="Cohen S.P."/>
        </authorList>
    </citation>
    <scope>NUCLEOTIDE SEQUENCE [LARGE SCALE GENOMIC DNA]</scope>
    <source>
        <strain evidence="1 2">MS-2</strain>
    </source>
</reference>
<accession>A0ABR2ZNP2</accession>
<gene>
    <name evidence="1" type="ORF">AAF712_009771</name>
</gene>
<evidence type="ECO:0000313" key="1">
    <source>
        <dbReference type="EMBL" id="KAL0063276.1"/>
    </source>
</evidence>
<name>A0ABR2ZNP2_9AGAR</name>
<keyword evidence="2" id="KW-1185">Reference proteome</keyword>
<sequence>MADSSSKPNVLIFGGLNTYSRAIAGYLVPLDGESLVSDSGQVLGQARNNVCIRALCCSSCAVLALDLDHRYLGGEFTKILDKPEVDYKQANLTVPSIVHSMFDPPEGQPPYDYVFDLTGEIRPDRTDTIQVSTTCNVAKSLGQEAAKRNIKSYIRVTLPFYETPSKGASVEKDLKPHGTIGTWWHETLRILGAIEDLNLVILRTGFGYGPYVDYGDMTTFITVAAVYGFLKSPMKSLWSPGKHPMNTVHSDDIAGAVWASAQWIAGKGRQAAEASAGEEILFHNDKSKLKDIEGMVPHDKKVLVPVFNLVDDSNSTLLSIGQTVTSFFGTTFDFFNLPERTLFKFMDDNKAVEEINEHHVGGWTEMIQNSNPPISNTPLSAYMDQYALEKRVVGLDNTKVKEILAYQFRCPNFGHDIIKEIVDKWKDEGSWPTLQ</sequence>
<dbReference type="PANTHER" id="PTHR43245">
    <property type="entry name" value="BIFUNCTIONAL POLYMYXIN RESISTANCE PROTEIN ARNA"/>
    <property type="match status" value="1"/>
</dbReference>
<comment type="caution">
    <text evidence="1">The sequence shown here is derived from an EMBL/GenBank/DDBJ whole genome shotgun (WGS) entry which is preliminary data.</text>
</comment>
<evidence type="ECO:0000313" key="2">
    <source>
        <dbReference type="Proteomes" id="UP001437256"/>
    </source>
</evidence>
<evidence type="ECO:0008006" key="3">
    <source>
        <dbReference type="Google" id="ProtNLM"/>
    </source>
</evidence>
<dbReference type="PANTHER" id="PTHR43245:SF11">
    <property type="entry name" value="LD23561P"/>
    <property type="match status" value="1"/>
</dbReference>